<evidence type="ECO:0000313" key="1">
    <source>
        <dbReference type="EMBL" id="OBU75875.1"/>
    </source>
</evidence>
<dbReference type="AlphaFoldDB" id="A0A853MBR6"/>
<organism evidence="1 2">
    <name type="scientific">Cylindrospermopsis raciborskii CS-505</name>
    <dbReference type="NCBI Taxonomy" id="533240"/>
    <lineage>
        <taxon>Bacteria</taxon>
        <taxon>Bacillati</taxon>
        <taxon>Cyanobacteriota</taxon>
        <taxon>Cyanophyceae</taxon>
        <taxon>Nostocales</taxon>
        <taxon>Aphanizomenonaceae</taxon>
        <taxon>Cylindrospermopsis</taxon>
    </lineage>
</organism>
<reference evidence="1 2" key="1">
    <citation type="submission" date="2016-05" db="EMBL/GenBank/DDBJ databases">
        <title>First complete genome of the cyanobacterium Cylindrospermopsis raciborskii CS505, containing a circular chromosome and a single extrachromosomal element.</title>
        <authorList>
            <person name="Fuentes J."/>
            <person name="Tamames J."/>
            <person name="Allen E."/>
            <person name="Plominski A."/>
            <person name="Vasquez M."/>
        </authorList>
    </citation>
    <scope>NUCLEOTIDE SEQUENCE [LARGE SCALE GENOMIC DNA]</scope>
    <source>
        <strain evidence="1 2">CS505</strain>
    </source>
</reference>
<accession>A0A853MBR6</accession>
<dbReference type="Proteomes" id="UP000093903">
    <property type="component" value="Unassembled WGS sequence"/>
</dbReference>
<evidence type="ECO:0000313" key="2">
    <source>
        <dbReference type="Proteomes" id="UP000093903"/>
    </source>
</evidence>
<gene>
    <name evidence="1" type="ORF">A9P98_05755</name>
</gene>
<comment type="caution">
    <text evidence="1">The sequence shown here is derived from an EMBL/GenBank/DDBJ whole genome shotgun (WGS) entry which is preliminary data.</text>
</comment>
<protein>
    <submittedName>
        <fullName evidence="1">Uncharacterized protein</fullName>
    </submittedName>
</protein>
<proteinExistence type="predicted"/>
<sequence>MLSKLEDRFWVRSMDIAIPKVIYPGIYGELGVVNQTRFGHQIHDYEKLSVKINKEMLIFFFRFYILNFTE</sequence>
<name>A0A853MBR6_9CYAN</name>
<dbReference type="EMBL" id="LYXA01000001">
    <property type="protein sequence ID" value="OBU75875.1"/>
    <property type="molecule type" value="Genomic_DNA"/>
</dbReference>